<proteinExistence type="predicted"/>
<dbReference type="EMBL" id="JMPI01000030">
    <property type="protein sequence ID" value="KFC81309.1"/>
    <property type="molecule type" value="Genomic_DNA"/>
</dbReference>
<dbReference type="Gene3D" id="3.30.70.100">
    <property type="match status" value="1"/>
</dbReference>
<dbReference type="STRING" id="1006004.GBAG_2089"/>
<dbReference type="InterPro" id="IPR007138">
    <property type="entry name" value="ABM_dom"/>
</dbReference>
<organism evidence="2 3">
    <name type="scientific">Buttiauxella agrestis ATCC 33320</name>
    <dbReference type="NCBI Taxonomy" id="1006004"/>
    <lineage>
        <taxon>Bacteria</taxon>
        <taxon>Pseudomonadati</taxon>
        <taxon>Pseudomonadota</taxon>
        <taxon>Gammaproteobacteria</taxon>
        <taxon>Enterobacterales</taxon>
        <taxon>Enterobacteriaceae</taxon>
        <taxon>Buttiauxella</taxon>
    </lineage>
</organism>
<dbReference type="SUPFAM" id="SSF54909">
    <property type="entry name" value="Dimeric alpha+beta barrel"/>
    <property type="match status" value="1"/>
</dbReference>
<protein>
    <recommendedName>
        <fullName evidence="1">ABM domain-containing protein</fullName>
    </recommendedName>
</protein>
<name>A0A085GC64_9ENTR</name>
<comment type="caution">
    <text evidence="2">The sequence shown here is derived from an EMBL/GenBank/DDBJ whole genome shotgun (WGS) entry which is preliminary data.</text>
</comment>
<evidence type="ECO:0000313" key="3">
    <source>
        <dbReference type="Proteomes" id="UP000028653"/>
    </source>
</evidence>
<dbReference type="Proteomes" id="UP000028653">
    <property type="component" value="Unassembled WGS sequence"/>
</dbReference>
<keyword evidence="3" id="KW-1185">Reference proteome</keyword>
<dbReference type="AlphaFoldDB" id="A0A085GC64"/>
<evidence type="ECO:0000313" key="2">
    <source>
        <dbReference type="EMBL" id="KFC81309.1"/>
    </source>
</evidence>
<dbReference type="InterPro" id="IPR011008">
    <property type="entry name" value="Dimeric_a/b-barrel"/>
</dbReference>
<dbReference type="RefSeq" id="WP_246864869.1">
    <property type="nucleotide sequence ID" value="NZ_JMPI01000030.1"/>
</dbReference>
<evidence type="ECO:0000259" key="1">
    <source>
        <dbReference type="Pfam" id="PF03992"/>
    </source>
</evidence>
<dbReference type="Pfam" id="PF03992">
    <property type="entry name" value="ABM"/>
    <property type="match status" value="1"/>
</dbReference>
<sequence length="82" mass="9426">MYLAKKKVNPSVAYIFEIYADSDAYDQHLNSASYKAFLRKSPDILEASYKRRIATVPQFLADKKIVQSDNTRNKLVIVDVKL</sequence>
<gene>
    <name evidence="2" type="ORF">GBAG_2089</name>
</gene>
<dbReference type="eggNOG" id="COG1359">
    <property type="taxonomic scope" value="Bacteria"/>
</dbReference>
<feature type="domain" description="ABM" evidence="1">
    <location>
        <begin position="3"/>
        <end position="39"/>
    </location>
</feature>
<reference evidence="2 3" key="1">
    <citation type="submission" date="2014-05" db="EMBL/GenBank/DDBJ databases">
        <title>ATOL: Assembling a taxonomically balanced genome-scale reconstruction of the evolutionary history of the Enterobacteriaceae.</title>
        <authorList>
            <person name="Plunkett G.III."/>
            <person name="Neeno-Eckwall E.C."/>
            <person name="Glasner J.D."/>
            <person name="Perna N.T."/>
        </authorList>
    </citation>
    <scope>NUCLEOTIDE SEQUENCE [LARGE SCALE GENOMIC DNA]</scope>
    <source>
        <strain evidence="2 3">ATCC 33320</strain>
    </source>
</reference>
<accession>A0A085GC64</accession>